<dbReference type="SUPFAM" id="SSF46689">
    <property type="entry name" value="Homeodomain-like"/>
    <property type="match status" value="1"/>
</dbReference>
<feature type="compositionally biased region" description="Basic and acidic residues" evidence="12">
    <location>
        <begin position="12"/>
        <end position="21"/>
    </location>
</feature>
<feature type="compositionally biased region" description="Basic residues" evidence="12">
    <location>
        <begin position="23"/>
        <end position="35"/>
    </location>
</feature>
<accession>A0A2P5DNZ1</accession>
<dbReference type="PROSITE" id="PS50071">
    <property type="entry name" value="HOMEOBOX_2"/>
    <property type="match status" value="1"/>
</dbReference>
<dbReference type="GO" id="GO:0003677">
    <property type="term" value="F:DNA binding"/>
    <property type="evidence" value="ECO:0007669"/>
    <property type="project" value="UniProtKB-UniRule"/>
</dbReference>
<evidence type="ECO:0000313" key="15">
    <source>
        <dbReference type="EMBL" id="PON75009.1"/>
    </source>
</evidence>
<comment type="caution">
    <text evidence="15">The sequence shown here is derived from an EMBL/GenBank/DDBJ whole genome shotgun (WGS) entry which is preliminary data.</text>
</comment>
<dbReference type="GO" id="GO:0005634">
    <property type="term" value="C:nucleus"/>
    <property type="evidence" value="ECO:0007669"/>
    <property type="project" value="UniProtKB-SubCell"/>
</dbReference>
<evidence type="ECO:0000256" key="4">
    <source>
        <dbReference type="ARBA" id="ARBA00023054"/>
    </source>
</evidence>
<dbReference type="EMBL" id="JXTB01000026">
    <property type="protein sequence ID" value="PON75009.1"/>
    <property type="molecule type" value="Genomic_DNA"/>
</dbReference>
<name>A0A2P5DNZ1_PARAD</name>
<evidence type="ECO:0000256" key="10">
    <source>
        <dbReference type="RuleBase" id="RU000682"/>
    </source>
</evidence>
<evidence type="ECO:0000256" key="1">
    <source>
        <dbReference type="ARBA" id="ARBA00004123"/>
    </source>
</evidence>
<keyword evidence="4 11" id="KW-0175">Coiled coil</keyword>
<dbReference type="InterPro" id="IPR057993">
    <property type="entry name" value="HD-Zip_IV_C"/>
</dbReference>
<dbReference type="AlphaFoldDB" id="A0A2P5DNZ1"/>
<dbReference type="GO" id="GO:0008289">
    <property type="term" value="F:lipid binding"/>
    <property type="evidence" value="ECO:0007669"/>
    <property type="project" value="InterPro"/>
</dbReference>
<keyword evidence="7" id="KW-0804">Transcription</keyword>
<evidence type="ECO:0000256" key="5">
    <source>
        <dbReference type="ARBA" id="ARBA00023125"/>
    </source>
</evidence>
<dbReference type="SMART" id="SM00389">
    <property type="entry name" value="HOX"/>
    <property type="match status" value="1"/>
</dbReference>
<feature type="coiled-coil region" evidence="11">
    <location>
        <begin position="77"/>
        <end position="154"/>
    </location>
</feature>
<keyword evidence="3" id="KW-0805">Transcription regulation</keyword>
<dbReference type="FunFam" id="1.10.10.60:FF:000229">
    <property type="entry name" value="Homeobox-leucine zipper protein HDG1"/>
    <property type="match status" value="1"/>
</dbReference>
<dbReference type="InterPro" id="IPR042160">
    <property type="entry name" value="HD-Zip_IV"/>
</dbReference>
<keyword evidence="8 9" id="KW-0539">Nucleus</keyword>
<dbReference type="Pfam" id="PF00046">
    <property type="entry name" value="Homeodomain"/>
    <property type="match status" value="1"/>
</dbReference>
<evidence type="ECO:0000256" key="6">
    <source>
        <dbReference type="ARBA" id="ARBA00023155"/>
    </source>
</evidence>
<dbReference type="SUPFAM" id="SSF55961">
    <property type="entry name" value="Bet v1-like"/>
    <property type="match status" value="2"/>
</dbReference>
<dbReference type="PANTHER" id="PTHR45654">
    <property type="entry name" value="HOMEOBOX-LEUCINE ZIPPER PROTEIN MERISTEM L1"/>
    <property type="match status" value="1"/>
</dbReference>
<evidence type="ECO:0000256" key="12">
    <source>
        <dbReference type="SAM" id="MobiDB-lite"/>
    </source>
</evidence>
<dbReference type="Gene3D" id="1.10.10.60">
    <property type="entry name" value="Homeodomain-like"/>
    <property type="match status" value="1"/>
</dbReference>
<evidence type="ECO:0000259" key="14">
    <source>
        <dbReference type="PROSITE" id="PS50848"/>
    </source>
</evidence>
<proteinExistence type="inferred from homology"/>
<feature type="domain" description="Homeobox" evidence="13">
    <location>
        <begin position="25"/>
        <end position="85"/>
    </location>
</feature>
<dbReference type="InterPro" id="IPR001356">
    <property type="entry name" value="HD"/>
</dbReference>
<evidence type="ECO:0000256" key="11">
    <source>
        <dbReference type="SAM" id="Coils"/>
    </source>
</evidence>
<dbReference type="Pfam" id="PF01852">
    <property type="entry name" value="START"/>
    <property type="match status" value="1"/>
</dbReference>
<dbReference type="InterPro" id="IPR023393">
    <property type="entry name" value="START-like_dom_sf"/>
</dbReference>
<organism evidence="15 16">
    <name type="scientific">Parasponia andersonii</name>
    <name type="common">Sponia andersonii</name>
    <dbReference type="NCBI Taxonomy" id="3476"/>
    <lineage>
        <taxon>Eukaryota</taxon>
        <taxon>Viridiplantae</taxon>
        <taxon>Streptophyta</taxon>
        <taxon>Embryophyta</taxon>
        <taxon>Tracheophyta</taxon>
        <taxon>Spermatophyta</taxon>
        <taxon>Magnoliopsida</taxon>
        <taxon>eudicotyledons</taxon>
        <taxon>Gunneridae</taxon>
        <taxon>Pentapetalae</taxon>
        <taxon>rosids</taxon>
        <taxon>fabids</taxon>
        <taxon>Rosales</taxon>
        <taxon>Cannabaceae</taxon>
        <taxon>Parasponia</taxon>
    </lineage>
</organism>
<evidence type="ECO:0000256" key="7">
    <source>
        <dbReference type="ARBA" id="ARBA00023163"/>
    </source>
</evidence>
<dbReference type="OrthoDB" id="6159439at2759"/>
<dbReference type="Pfam" id="PF25797">
    <property type="entry name" value="PDF2_C"/>
    <property type="match status" value="1"/>
</dbReference>
<dbReference type="CDD" id="cd08875">
    <property type="entry name" value="START_ArGLABRA2_like"/>
    <property type="match status" value="1"/>
</dbReference>
<feature type="region of interest" description="Disordered" evidence="12">
    <location>
        <begin position="1"/>
        <end position="35"/>
    </location>
</feature>
<dbReference type="PROSITE" id="PS50848">
    <property type="entry name" value="START"/>
    <property type="match status" value="1"/>
</dbReference>
<dbReference type="Proteomes" id="UP000237105">
    <property type="component" value="Unassembled WGS sequence"/>
</dbReference>
<dbReference type="STRING" id="3476.A0A2P5DNZ1"/>
<keyword evidence="6 9" id="KW-0371">Homeobox</keyword>
<sequence>MEFEMGSVVGSGDEHDHEAPNSRKGRNKKSYHRHTTHQIQQLEAFFKDCPHPDENQRRQLGRELGLEPKQVKFWFQNKRTQTKAQNERADNSNLRAQNERIQCENLAIREALKNVICPSCGGPSFGQEERQRSLHTLQLQNAQLKEEHEKVSSLLAKYMGKPISEIEKLTSIVPNGSSLEILPLGISSSSLNVENNQSVLFPNYQVKGILDMERELMAETAASAVDELIKLLRLDEPLWIKLSSATAASTCRYTLHRDSYEKMFPMRDNHFRNTSSTARFESSKHSRVVAVSAAFLVGMFLDSNKWEDLFPTIIANAKTIEVLEHGELGNRHGALQLMHEQMHILSPLVPSREFYFLRHCQQIEVGNWVIVDVSYDFSKETISPSRCWKLPSGCIVQDMPNGCSKVSWVEHVQVDDKNQTHRLYRDLVCNSTTAYGAERWIVSLERMSERFNCYTELTESIAPIYDFGGVISLAEGKRSIMKLGHRMVKSFCGMLSMSGKLDFPQLSEVNNSGVRVAVRKSTTVGQPLGVIVSAATSLWLPLPPQIVFDFFTDHRSRLQWDVLCNGYPVHEIAHISTGAHPGNCISILRPFIPTENNILMLQERFVDALGSMIIYAPIDVPALNVAISGEDSSNIPILPSGLIISGDGRTGTDHSSGATNVESFASSFSNKSYNSASSGSLLTVAFQILVSCPPTCNQMINMESVATVNTLISTTVQKIKASLNCSALD</sequence>
<evidence type="ECO:0000256" key="9">
    <source>
        <dbReference type="PROSITE-ProRule" id="PRU00108"/>
    </source>
</evidence>
<comment type="subcellular location">
    <subcellularLocation>
        <location evidence="1 9 10">Nucleus</location>
    </subcellularLocation>
</comment>
<keyword evidence="5 9" id="KW-0238">DNA-binding</keyword>
<evidence type="ECO:0000259" key="13">
    <source>
        <dbReference type="PROSITE" id="PS50071"/>
    </source>
</evidence>
<evidence type="ECO:0000256" key="3">
    <source>
        <dbReference type="ARBA" id="ARBA00023015"/>
    </source>
</evidence>
<reference evidence="16" key="1">
    <citation type="submission" date="2016-06" db="EMBL/GenBank/DDBJ databases">
        <title>Parallel loss of symbiosis genes in relatives of nitrogen-fixing non-legume Parasponia.</title>
        <authorList>
            <person name="Van Velzen R."/>
            <person name="Holmer R."/>
            <person name="Bu F."/>
            <person name="Rutten L."/>
            <person name="Van Zeijl A."/>
            <person name="Liu W."/>
            <person name="Santuari L."/>
            <person name="Cao Q."/>
            <person name="Sharma T."/>
            <person name="Shen D."/>
            <person name="Roswanjaya Y."/>
            <person name="Wardhani T."/>
            <person name="Kalhor M.S."/>
            <person name="Jansen J."/>
            <person name="Van den Hoogen J."/>
            <person name="Gungor B."/>
            <person name="Hartog M."/>
            <person name="Hontelez J."/>
            <person name="Verver J."/>
            <person name="Yang W.-C."/>
            <person name="Schijlen E."/>
            <person name="Repin R."/>
            <person name="Schilthuizen M."/>
            <person name="Schranz E."/>
            <person name="Heidstra R."/>
            <person name="Miyata K."/>
            <person name="Fedorova E."/>
            <person name="Kohlen W."/>
            <person name="Bisseling T."/>
            <person name="Smit S."/>
            <person name="Geurts R."/>
        </authorList>
    </citation>
    <scope>NUCLEOTIDE SEQUENCE [LARGE SCALE GENOMIC DNA]</scope>
    <source>
        <strain evidence="16">cv. WU1-14</strain>
    </source>
</reference>
<dbReference type="Gene3D" id="3.30.530.20">
    <property type="match status" value="1"/>
</dbReference>
<dbReference type="PANTHER" id="PTHR45654:SF9">
    <property type="entry name" value="HOMEOBOX-LEUCINE ZIPPER PROTEIN HDG10-RELATED"/>
    <property type="match status" value="1"/>
</dbReference>
<evidence type="ECO:0000256" key="8">
    <source>
        <dbReference type="ARBA" id="ARBA00023242"/>
    </source>
</evidence>
<feature type="domain" description="START" evidence="14">
    <location>
        <begin position="210"/>
        <end position="453"/>
    </location>
</feature>
<evidence type="ECO:0000313" key="16">
    <source>
        <dbReference type="Proteomes" id="UP000237105"/>
    </source>
</evidence>
<dbReference type="SMART" id="SM00234">
    <property type="entry name" value="START"/>
    <property type="match status" value="1"/>
</dbReference>
<evidence type="ECO:0000256" key="2">
    <source>
        <dbReference type="ARBA" id="ARBA00006789"/>
    </source>
</evidence>
<comment type="similarity">
    <text evidence="2">Belongs to the HD-ZIP homeobox family. Class IV subfamily.</text>
</comment>
<protein>
    <submittedName>
        <fullName evidence="15">Octamer-binding transcription factor</fullName>
    </submittedName>
</protein>
<feature type="DNA-binding region" description="Homeobox" evidence="9">
    <location>
        <begin position="27"/>
        <end position="86"/>
    </location>
</feature>
<dbReference type="CDD" id="cd00086">
    <property type="entry name" value="homeodomain"/>
    <property type="match status" value="1"/>
</dbReference>
<dbReference type="InterPro" id="IPR002913">
    <property type="entry name" value="START_lipid-bd_dom"/>
</dbReference>
<gene>
    <name evidence="15" type="ORF">PanWU01x14_047260</name>
</gene>
<dbReference type="InterPro" id="IPR009057">
    <property type="entry name" value="Homeodomain-like_sf"/>
</dbReference>
<keyword evidence="16" id="KW-1185">Reference proteome</keyword>